<reference evidence="1" key="1">
    <citation type="submission" date="2021-06" db="EMBL/GenBank/DDBJ databases">
        <title>Parelaphostrongylus tenuis whole genome reference sequence.</title>
        <authorList>
            <person name="Garwood T.J."/>
            <person name="Larsen P.A."/>
            <person name="Fountain-Jones N.M."/>
            <person name="Garbe J.R."/>
            <person name="Macchietto M.G."/>
            <person name="Kania S.A."/>
            <person name="Gerhold R.W."/>
            <person name="Richards J.E."/>
            <person name="Wolf T.M."/>
        </authorList>
    </citation>
    <scope>NUCLEOTIDE SEQUENCE</scope>
    <source>
        <strain evidence="1">MNPRO001-30</strain>
        <tissue evidence="1">Meninges</tissue>
    </source>
</reference>
<evidence type="ECO:0000313" key="2">
    <source>
        <dbReference type="Proteomes" id="UP001196413"/>
    </source>
</evidence>
<evidence type="ECO:0000313" key="1">
    <source>
        <dbReference type="EMBL" id="KAJ1351574.1"/>
    </source>
</evidence>
<dbReference type="Proteomes" id="UP001196413">
    <property type="component" value="Unassembled WGS sequence"/>
</dbReference>
<protein>
    <submittedName>
        <fullName evidence="1">Uncharacterized protein</fullName>
    </submittedName>
</protein>
<accession>A0AAD5MPX9</accession>
<gene>
    <name evidence="1" type="ORF">KIN20_007650</name>
</gene>
<organism evidence="1 2">
    <name type="scientific">Parelaphostrongylus tenuis</name>
    <name type="common">Meningeal worm</name>
    <dbReference type="NCBI Taxonomy" id="148309"/>
    <lineage>
        <taxon>Eukaryota</taxon>
        <taxon>Metazoa</taxon>
        <taxon>Ecdysozoa</taxon>
        <taxon>Nematoda</taxon>
        <taxon>Chromadorea</taxon>
        <taxon>Rhabditida</taxon>
        <taxon>Rhabditina</taxon>
        <taxon>Rhabditomorpha</taxon>
        <taxon>Strongyloidea</taxon>
        <taxon>Metastrongylidae</taxon>
        <taxon>Parelaphostrongylus</taxon>
    </lineage>
</organism>
<proteinExistence type="predicted"/>
<keyword evidence="2" id="KW-1185">Reference proteome</keyword>
<sequence length="90" mass="10219">MESTPFPLEIESASNARPIIHAMAFRFFIKAVMAFTIKGKRFFSMSSISFWQEVKCEENDNVELITSGIHAFGYSKQESLKSEGRLLNGH</sequence>
<dbReference type="AlphaFoldDB" id="A0AAD5MPX9"/>
<comment type="caution">
    <text evidence="1">The sequence shown here is derived from an EMBL/GenBank/DDBJ whole genome shotgun (WGS) entry which is preliminary data.</text>
</comment>
<dbReference type="EMBL" id="JAHQIW010001110">
    <property type="protein sequence ID" value="KAJ1351574.1"/>
    <property type="molecule type" value="Genomic_DNA"/>
</dbReference>
<name>A0AAD5MPX9_PARTN</name>